<dbReference type="AlphaFoldDB" id="V4PA85"/>
<dbReference type="PATRIC" id="fig|1121022.4.peg.3960"/>
<name>V4PA85_9CAUL</name>
<feature type="chain" id="PRO_5004724714" description="CBM-cenC domain-containing protein" evidence="1">
    <location>
        <begin position="28"/>
        <end position="184"/>
    </location>
</feature>
<dbReference type="eggNOG" id="COG2730">
    <property type="taxonomic scope" value="Bacteria"/>
</dbReference>
<evidence type="ECO:0000313" key="2">
    <source>
        <dbReference type="EMBL" id="ESQ84971.1"/>
    </source>
</evidence>
<feature type="signal peptide" evidence="1">
    <location>
        <begin position="1"/>
        <end position="27"/>
    </location>
</feature>
<dbReference type="RefSeq" id="WP_018083630.1">
    <property type="nucleotide sequence ID" value="NZ_AQWM01000038.1"/>
</dbReference>
<organism evidence="2 3">
    <name type="scientific">Asticcacaulis benevestitus DSM 16100 = ATCC BAA-896</name>
    <dbReference type="NCBI Taxonomy" id="1121022"/>
    <lineage>
        <taxon>Bacteria</taxon>
        <taxon>Pseudomonadati</taxon>
        <taxon>Pseudomonadota</taxon>
        <taxon>Alphaproteobacteria</taxon>
        <taxon>Caulobacterales</taxon>
        <taxon>Caulobacteraceae</taxon>
        <taxon>Asticcacaulis</taxon>
    </lineage>
</organism>
<comment type="caution">
    <text evidence="2">The sequence shown here is derived from an EMBL/GenBank/DDBJ whole genome shotgun (WGS) entry which is preliminary data.</text>
</comment>
<evidence type="ECO:0000256" key="1">
    <source>
        <dbReference type="SAM" id="SignalP"/>
    </source>
</evidence>
<dbReference type="STRING" id="1121022.GCA_000376105_03946"/>
<accession>V4PA85</accession>
<dbReference type="EMBL" id="AWGB01000062">
    <property type="protein sequence ID" value="ESQ84971.1"/>
    <property type="molecule type" value="Genomic_DNA"/>
</dbReference>
<keyword evidence="3" id="KW-1185">Reference proteome</keyword>
<reference evidence="2 3" key="1">
    <citation type="journal article" date="2014" name="Nature">
        <title>Sequential evolution of bacterial morphology by co-option of a developmental regulator.</title>
        <authorList>
            <person name="Jiang C."/>
            <person name="Brown P.J."/>
            <person name="Ducret A."/>
            <person name="Brun Y.V."/>
        </authorList>
    </citation>
    <scope>NUCLEOTIDE SEQUENCE [LARGE SCALE GENOMIC DNA]</scope>
    <source>
        <strain evidence="2 3">DSM 16100</strain>
    </source>
</reference>
<keyword evidence="1" id="KW-0732">Signal</keyword>
<dbReference type="Gene3D" id="2.60.120.260">
    <property type="entry name" value="Galactose-binding domain-like"/>
    <property type="match status" value="1"/>
</dbReference>
<gene>
    <name evidence="2" type="ORF">ABENE_19325</name>
</gene>
<proteinExistence type="predicted"/>
<dbReference type="Proteomes" id="UP000017837">
    <property type="component" value="Unassembled WGS sequence"/>
</dbReference>
<dbReference type="SUPFAM" id="SSF49785">
    <property type="entry name" value="Galactose-binding domain-like"/>
    <property type="match status" value="1"/>
</dbReference>
<evidence type="ECO:0008006" key="4">
    <source>
        <dbReference type="Google" id="ProtNLM"/>
    </source>
</evidence>
<evidence type="ECO:0000313" key="3">
    <source>
        <dbReference type="Proteomes" id="UP000017837"/>
    </source>
</evidence>
<protein>
    <recommendedName>
        <fullName evidence="4">CBM-cenC domain-containing protein</fullName>
    </recommendedName>
</protein>
<dbReference type="InterPro" id="IPR008979">
    <property type="entry name" value="Galactose-bd-like_sf"/>
</dbReference>
<sequence length="184" mass="19375">MNRRHLLMGACALVCAPASLWALPALAQDDDIAKKLINDPGGWTVYGAAQTNKRIKDTKVQGGAALEIKIPGSGGNPWDAAAESQITGKISKGDKIVVAVWMRAKTDGNTPANLTLRLQISSPPYASFGEKPISVGPDWQMQALEVTASEDHAPKTSGLSVHLNTGKQTIYLGPAFILNMGASA</sequence>